<sequence length="387" mass="44770">MMLRTKLKYINLIGLPVGRLMCRINLNSVLLKLKRILNVPMLLLKICQRPIFVFGLWMGLFWFGLPSAYGQEDDKPLFNFSSPRDTTYRRPLFDYLQFKLDLNTDINSLITDTGEDDTLLEMAPNEKVLMRLSLDYKFLGVAIDFAPGFLPDNKDDDLKGETKFRRLGFRFNLGRTYNILEYENVQGYYLVGDEPYELLPELRTQTYRYKTSYIFGDRFSLRAIKAQTEKQLQSAGAFIPSFEFQFQEYDLNEEEAGLIGLPFPIREHKMNFVVSGGYSYTWVFWDDFFFNLSGVLGAGVSLEKDYINNTHAPLDYIMGLGGSMSMGYSSKRFFAGFEVEGSAEEFAYSVFPYQKSNTASILYVGIRLDAPRFIEEPFSWVERKTGF</sequence>
<dbReference type="Proteomes" id="UP000219559">
    <property type="component" value="Unassembled WGS sequence"/>
</dbReference>
<dbReference type="EMBL" id="NBWU01000003">
    <property type="protein sequence ID" value="PCE64231.1"/>
    <property type="molecule type" value="Genomic_DNA"/>
</dbReference>
<dbReference type="AlphaFoldDB" id="A0A2A4G718"/>
<reference evidence="2 3" key="1">
    <citation type="submission" date="2017-04" db="EMBL/GenBank/DDBJ databases">
        <title>A new member of the family Flavobacteriaceae isolated from ascidians.</title>
        <authorList>
            <person name="Chen L."/>
        </authorList>
    </citation>
    <scope>NUCLEOTIDE SEQUENCE [LARGE SCALE GENOMIC DNA]</scope>
    <source>
        <strain evidence="2 3">HQA918</strain>
    </source>
</reference>
<comment type="caution">
    <text evidence="2">The sequence shown here is derived from an EMBL/GenBank/DDBJ whole genome shotgun (WGS) entry which is preliminary data.</text>
</comment>
<keyword evidence="1" id="KW-1133">Transmembrane helix</keyword>
<evidence type="ECO:0000313" key="3">
    <source>
        <dbReference type="Proteomes" id="UP000219559"/>
    </source>
</evidence>
<dbReference type="Pfam" id="PF14391">
    <property type="entry name" value="DUF4421"/>
    <property type="match status" value="1"/>
</dbReference>
<proteinExistence type="predicted"/>
<keyword evidence="3" id="KW-1185">Reference proteome</keyword>
<evidence type="ECO:0008006" key="4">
    <source>
        <dbReference type="Google" id="ProtNLM"/>
    </source>
</evidence>
<feature type="transmembrane region" description="Helical" evidence="1">
    <location>
        <begin position="51"/>
        <end position="69"/>
    </location>
</feature>
<gene>
    <name evidence="2" type="ORF">B7P33_07975</name>
</gene>
<keyword evidence="1" id="KW-0472">Membrane</keyword>
<evidence type="ECO:0000256" key="1">
    <source>
        <dbReference type="SAM" id="Phobius"/>
    </source>
</evidence>
<dbReference type="OrthoDB" id="669053at2"/>
<accession>A0A2A4G718</accession>
<organism evidence="2 3">
    <name type="scientific">Sediminicola luteus</name>
    <dbReference type="NCBI Taxonomy" id="319238"/>
    <lineage>
        <taxon>Bacteria</taxon>
        <taxon>Pseudomonadati</taxon>
        <taxon>Bacteroidota</taxon>
        <taxon>Flavobacteriia</taxon>
        <taxon>Flavobacteriales</taxon>
        <taxon>Flavobacteriaceae</taxon>
        <taxon>Sediminicola</taxon>
    </lineage>
</organism>
<evidence type="ECO:0000313" key="2">
    <source>
        <dbReference type="EMBL" id="PCE64231.1"/>
    </source>
</evidence>
<name>A0A2A4G718_9FLAO</name>
<keyword evidence="1" id="KW-0812">Transmembrane</keyword>
<dbReference type="InterPro" id="IPR025535">
    <property type="entry name" value="DUF4421"/>
</dbReference>
<protein>
    <recommendedName>
        <fullName evidence="4">DUF4421 domain-containing protein</fullName>
    </recommendedName>
</protein>